<keyword evidence="1" id="KW-1133">Transmembrane helix</keyword>
<gene>
    <name evidence="2" type="ORF">BSZ39_00305</name>
</gene>
<feature type="transmembrane region" description="Helical" evidence="1">
    <location>
        <begin position="6"/>
        <end position="31"/>
    </location>
</feature>
<comment type="caution">
    <text evidence="2">The sequence shown here is derived from an EMBL/GenBank/DDBJ whole genome shotgun (WGS) entry which is preliminary data.</text>
</comment>
<reference evidence="3" key="1">
    <citation type="submission" date="2016-12" db="EMBL/GenBank/DDBJ databases">
        <authorList>
            <person name="Meng X."/>
        </authorList>
    </citation>
    <scope>NUCLEOTIDE SEQUENCE [LARGE SCALE GENOMIC DNA]</scope>
    <source>
        <strain evidence="3">DSM 19116</strain>
    </source>
</reference>
<protein>
    <submittedName>
        <fullName evidence="2">Uncharacterized protein</fullName>
    </submittedName>
</protein>
<dbReference type="AlphaFoldDB" id="A0A1Q5Q660"/>
<dbReference type="Proteomes" id="UP000185628">
    <property type="component" value="Unassembled WGS sequence"/>
</dbReference>
<accession>A0A1Q5Q660</accession>
<feature type="transmembrane region" description="Helical" evidence="1">
    <location>
        <begin position="38"/>
        <end position="57"/>
    </location>
</feature>
<dbReference type="EMBL" id="MQVR01000001">
    <property type="protein sequence ID" value="OKL55179.1"/>
    <property type="molecule type" value="Genomic_DNA"/>
</dbReference>
<evidence type="ECO:0000313" key="2">
    <source>
        <dbReference type="EMBL" id="OKL55179.1"/>
    </source>
</evidence>
<evidence type="ECO:0000313" key="3">
    <source>
        <dbReference type="Proteomes" id="UP000185628"/>
    </source>
</evidence>
<organism evidence="2 3">
    <name type="scientific">Bowdeniella nasicola</name>
    <dbReference type="NCBI Taxonomy" id="208480"/>
    <lineage>
        <taxon>Bacteria</taxon>
        <taxon>Bacillati</taxon>
        <taxon>Actinomycetota</taxon>
        <taxon>Actinomycetes</taxon>
        <taxon>Actinomycetales</taxon>
        <taxon>Actinomycetaceae</taxon>
        <taxon>Bowdeniella</taxon>
    </lineage>
</organism>
<keyword evidence="3" id="KW-1185">Reference proteome</keyword>
<dbReference type="RefSeq" id="WP_143180297.1">
    <property type="nucleotide sequence ID" value="NZ_MQVR01000001.1"/>
</dbReference>
<evidence type="ECO:0000256" key="1">
    <source>
        <dbReference type="SAM" id="Phobius"/>
    </source>
</evidence>
<name>A0A1Q5Q660_9ACTO</name>
<sequence length="64" mass="7192">MQGAEVFWIAMSILGFIVVFVGASVATSLYVRDRQWAYIQLLVLSIGSISLLVFSFYPRFGIWG</sequence>
<proteinExistence type="predicted"/>
<keyword evidence="1" id="KW-0812">Transmembrane</keyword>
<keyword evidence="1" id="KW-0472">Membrane</keyword>